<dbReference type="EMBL" id="MVBO01000143">
    <property type="protein sequence ID" value="OZJ02559.1"/>
    <property type="molecule type" value="Genomic_DNA"/>
</dbReference>
<dbReference type="AlphaFoldDB" id="A0A261XW15"/>
<keyword evidence="3 6" id="KW-0812">Transmembrane</keyword>
<dbReference type="InterPro" id="IPR007905">
    <property type="entry name" value="EBP"/>
</dbReference>
<reference evidence="9 10" key="1">
    <citation type="journal article" date="2017" name="Mycologia">
        <title>Bifiguratus adelaidae, gen. et sp. nov., a new member of Mucoromycotina in endophytic and soil-dwelling habitats.</title>
        <authorList>
            <person name="Torres-Cruz T.J."/>
            <person name="Billingsley Tobias T.L."/>
            <person name="Almatruk M."/>
            <person name="Hesse C."/>
            <person name="Kuske C.R."/>
            <person name="Desiro A."/>
            <person name="Benucci G.M."/>
            <person name="Bonito G."/>
            <person name="Stajich J.E."/>
            <person name="Dunlap C."/>
            <person name="Arnold A.E."/>
            <person name="Porras-Alfaro A."/>
        </authorList>
    </citation>
    <scope>NUCLEOTIDE SEQUENCE [LARGE SCALE GENOMIC DNA]</scope>
    <source>
        <strain evidence="9 10">AZ0501</strain>
    </source>
</reference>
<keyword evidence="4 6" id="KW-1133">Transmembrane helix</keyword>
<gene>
    <name evidence="9" type="ORF">BZG36_04336</name>
</gene>
<organism evidence="9 10">
    <name type="scientific">Bifiguratus adelaidae</name>
    <dbReference type="NCBI Taxonomy" id="1938954"/>
    <lineage>
        <taxon>Eukaryota</taxon>
        <taxon>Fungi</taxon>
        <taxon>Fungi incertae sedis</taxon>
        <taxon>Mucoromycota</taxon>
        <taxon>Mucoromycotina</taxon>
        <taxon>Endogonomycetes</taxon>
        <taxon>Endogonales</taxon>
        <taxon>Endogonales incertae sedis</taxon>
        <taxon>Bifiguratus</taxon>
    </lineage>
</organism>
<evidence type="ECO:0000313" key="9">
    <source>
        <dbReference type="EMBL" id="OZJ02559.1"/>
    </source>
</evidence>
<dbReference type="PANTHER" id="PTHR14207">
    <property type="entry name" value="STEROL ISOMERASE"/>
    <property type="match status" value="1"/>
</dbReference>
<evidence type="ECO:0000256" key="2">
    <source>
        <dbReference type="ARBA" id="ARBA00008337"/>
    </source>
</evidence>
<evidence type="ECO:0000256" key="4">
    <source>
        <dbReference type="ARBA" id="ARBA00022989"/>
    </source>
</evidence>
<feature type="transmembrane region" description="Helical" evidence="7">
    <location>
        <begin position="152"/>
        <end position="177"/>
    </location>
</feature>
<feature type="transmembrane region" description="Helical" evidence="7">
    <location>
        <begin position="84"/>
        <end position="103"/>
    </location>
</feature>
<name>A0A261XW15_9FUNG</name>
<dbReference type="Proteomes" id="UP000242875">
    <property type="component" value="Unassembled WGS sequence"/>
</dbReference>
<keyword evidence="5 6" id="KW-0472">Membrane</keyword>
<evidence type="ECO:0000256" key="1">
    <source>
        <dbReference type="ARBA" id="ARBA00004141"/>
    </source>
</evidence>
<dbReference type="InterPro" id="IPR033118">
    <property type="entry name" value="EXPERA"/>
</dbReference>
<accession>A0A261XW15</accession>
<sequence>MLLILGVAYALSIVCLPKKGVSSVERSIYCWYAFDGLTHLIVEASFVYLSIFGRTVATSSGPFAELWKEYGRADIRWLHAAPDVVALEILTVLGAGPLCLYMLYAMAKNRPDRHFWQIVLCTAELYGGWMTFCPEWLTGSKYLVTDDPLLLWVYLVFFNGLWVVIPIGLMIQSYVALTSTNSSQIKAKIARKEL</sequence>
<comment type="similarity">
    <text evidence="2">Belongs to the EBP family.</text>
</comment>
<dbReference type="PANTHER" id="PTHR14207:SF1">
    <property type="entry name" value="EMOPAMIL-BINDING PROTEIN-LIKE"/>
    <property type="match status" value="1"/>
</dbReference>
<dbReference type="GO" id="GO:0047750">
    <property type="term" value="F:cholestenol delta-isomerase activity"/>
    <property type="evidence" value="ECO:0007669"/>
    <property type="project" value="InterPro"/>
</dbReference>
<comment type="subcellular location">
    <subcellularLocation>
        <location evidence="1">Membrane</location>
        <topology evidence="1">Multi-pass membrane protein</topology>
    </subcellularLocation>
</comment>
<protein>
    <recommendedName>
        <fullName evidence="8">EXPERA domain-containing protein</fullName>
    </recommendedName>
</protein>
<proteinExistence type="inferred from homology"/>
<evidence type="ECO:0000313" key="10">
    <source>
        <dbReference type="Proteomes" id="UP000242875"/>
    </source>
</evidence>
<dbReference type="Pfam" id="PF05241">
    <property type="entry name" value="EBP"/>
    <property type="match status" value="1"/>
</dbReference>
<dbReference type="GO" id="GO:0016125">
    <property type="term" value="P:sterol metabolic process"/>
    <property type="evidence" value="ECO:0007669"/>
    <property type="project" value="InterPro"/>
</dbReference>
<feature type="domain" description="EXPERA" evidence="8">
    <location>
        <begin position="24"/>
        <end position="170"/>
    </location>
</feature>
<keyword evidence="10" id="KW-1185">Reference proteome</keyword>
<evidence type="ECO:0000259" key="8">
    <source>
        <dbReference type="PROSITE" id="PS51751"/>
    </source>
</evidence>
<evidence type="ECO:0000256" key="5">
    <source>
        <dbReference type="ARBA" id="ARBA00023136"/>
    </source>
</evidence>
<evidence type="ECO:0000256" key="7">
    <source>
        <dbReference type="SAM" id="Phobius"/>
    </source>
</evidence>
<comment type="caution">
    <text evidence="9">The sequence shown here is derived from an EMBL/GenBank/DDBJ whole genome shotgun (WGS) entry which is preliminary data.</text>
</comment>
<dbReference type="PROSITE" id="PS51751">
    <property type="entry name" value="EXPERA"/>
    <property type="match status" value="1"/>
</dbReference>
<evidence type="ECO:0000256" key="6">
    <source>
        <dbReference type="PROSITE-ProRule" id="PRU01087"/>
    </source>
</evidence>
<evidence type="ECO:0000256" key="3">
    <source>
        <dbReference type="ARBA" id="ARBA00022692"/>
    </source>
</evidence>
<dbReference type="OrthoDB" id="58557at2759"/>
<dbReference type="GO" id="GO:0005783">
    <property type="term" value="C:endoplasmic reticulum"/>
    <property type="evidence" value="ECO:0007669"/>
    <property type="project" value="TreeGrafter"/>
</dbReference>
<dbReference type="GO" id="GO:0016020">
    <property type="term" value="C:membrane"/>
    <property type="evidence" value="ECO:0007669"/>
    <property type="project" value="UniProtKB-SubCell"/>
</dbReference>